<dbReference type="AlphaFoldDB" id="E3MW36"/>
<dbReference type="HOGENOM" id="CLU_028840_6_2_1"/>
<dbReference type="InterPro" id="IPR012885">
    <property type="entry name" value="F-box_Sdz-33"/>
</dbReference>
<dbReference type="eggNOG" id="ENOG502TJPP">
    <property type="taxonomic scope" value="Eukaryota"/>
</dbReference>
<accession>E3MW36</accession>
<gene>
    <name evidence="2" type="ORF">CRE_22968</name>
</gene>
<dbReference type="InterPro" id="IPR001810">
    <property type="entry name" value="F-box_dom"/>
</dbReference>
<dbReference type="PANTHER" id="PTHR21503:SF52">
    <property type="entry name" value="F-BOX DOMAIN-CONTAINING PROTEIN"/>
    <property type="match status" value="1"/>
</dbReference>
<feature type="domain" description="F-box" evidence="1">
    <location>
        <begin position="14"/>
        <end position="51"/>
    </location>
</feature>
<dbReference type="InParanoid" id="E3MW36"/>
<dbReference type="PANTHER" id="PTHR21503">
    <property type="entry name" value="F-BOX-CONTAINING HYPOTHETICAL PROTEIN C.ELEGANS"/>
    <property type="match status" value="1"/>
</dbReference>
<proteinExistence type="predicted"/>
<dbReference type="EMBL" id="DS268485">
    <property type="protein sequence ID" value="EFP10466.1"/>
    <property type="molecule type" value="Genomic_DNA"/>
</dbReference>
<evidence type="ECO:0000313" key="3">
    <source>
        <dbReference type="Proteomes" id="UP000008281"/>
    </source>
</evidence>
<organism evidence="3">
    <name type="scientific">Caenorhabditis remanei</name>
    <name type="common">Caenorhabditis vulgaris</name>
    <dbReference type="NCBI Taxonomy" id="31234"/>
    <lineage>
        <taxon>Eukaryota</taxon>
        <taxon>Metazoa</taxon>
        <taxon>Ecdysozoa</taxon>
        <taxon>Nematoda</taxon>
        <taxon>Chromadorea</taxon>
        <taxon>Rhabditida</taxon>
        <taxon>Rhabditina</taxon>
        <taxon>Rhabditomorpha</taxon>
        <taxon>Rhabditoidea</taxon>
        <taxon>Rhabditidae</taxon>
        <taxon>Peloderinae</taxon>
        <taxon>Caenorhabditis</taxon>
    </lineage>
</organism>
<dbReference type="PROSITE" id="PS50181">
    <property type="entry name" value="FBOX"/>
    <property type="match status" value="1"/>
</dbReference>
<evidence type="ECO:0000313" key="2">
    <source>
        <dbReference type="EMBL" id="EFP10466.1"/>
    </source>
</evidence>
<dbReference type="Pfam" id="PF07735">
    <property type="entry name" value="FBA_2"/>
    <property type="match status" value="1"/>
</dbReference>
<sequence length="295" mass="34222">MCTLSSALDPLPQPFKLLHLLTLALQNVLQFLNPIELLELSQCSHKMTSIIPLAGTKKLNCRFNVPYGCIVINDYVFRVEHNRYKTEYKFRGNRTFLGTIVDVSYESEHEIISFWDNIHTGLKHVFFQVTKVFNCPIDSFESSRTIRTEIYNSIINYISTRQSAIEKLTIDAISLTDEDVMKTFSSLQITEDLEFRYRFSRSQTIPFNTKSILIWHSYWITPTHLSAMKKCIIIDLKQSTLSEDDMKWFLESWKLGEYPNLEYLLIHSNSLSSNFTAFGLPSLQDNVNPGVFSKE</sequence>
<dbReference type="Proteomes" id="UP000008281">
    <property type="component" value="Unassembled WGS sequence"/>
</dbReference>
<keyword evidence="3" id="KW-1185">Reference proteome</keyword>
<reference evidence="2" key="1">
    <citation type="submission" date="2007-07" db="EMBL/GenBank/DDBJ databases">
        <title>PCAP assembly of the Caenorhabditis remanei genome.</title>
        <authorList>
            <consortium name="The Caenorhabditis remanei Sequencing Consortium"/>
            <person name="Wilson R.K."/>
        </authorList>
    </citation>
    <scope>NUCLEOTIDE SEQUENCE [LARGE SCALE GENOMIC DNA]</scope>
    <source>
        <strain evidence="2">PB4641</strain>
    </source>
</reference>
<name>E3MW36_CAERE</name>
<evidence type="ECO:0000259" key="1">
    <source>
        <dbReference type="PROSITE" id="PS50181"/>
    </source>
</evidence>
<protein>
    <recommendedName>
        <fullName evidence="1">F-box domain-containing protein</fullName>
    </recommendedName>
</protein>